<gene>
    <name evidence="2" type="ORF">ALO92_101098</name>
</gene>
<dbReference type="Proteomes" id="UP000050411">
    <property type="component" value="Unassembled WGS sequence"/>
</dbReference>
<dbReference type="AlphaFoldDB" id="A0A0N8R2G8"/>
<comment type="caution">
    <text evidence="2">The sequence shown here is derived from an EMBL/GenBank/DDBJ whole genome shotgun (WGS) entry which is preliminary data.</text>
</comment>
<feature type="compositionally biased region" description="Basic and acidic residues" evidence="1">
    <location>
        <begin position="19"/>
        <end position="36"/>
    </location>
</feature>
<organism evidence="2 3">
    <name type="scientific">Pseudomonas congelans</name>
    <dbReference type="NCBI Taxonomy" id="200452"/>
    <lineage>
        <taxon>Bacteria</taxon>
        <taxon>Pseudomonadati</taxon>
        <taxon>Pseudomonadota</taxon>
        <taxon>Gammaproteobacteria</taxon>
        <taxon>Pseudomonadales</taxon>
        <taxon>Pseudomonadaceae</taxon>
        <taxon>Pseudomonas</taxon>
    </lineage>
</organism>
<feature type="compositionally biased region" description="Basic residues" evidence="1">
    <location>
        <begin position="37"/>
        <end position="49"/>
    </location>
</feature>
<dbReference type="EMBL" id="LJQB01000023">
    <property type="protein sequence ID" value="KPW86750.1"/>
    <property type="molecule type" value="Genomic_DNA"/>
</dbReference>
<feature type="region of interest" description="Disordered" evidence="1">
    <location>
        <begin position="19"/>
        <end position="49"/>
    </location>
</feature>
<proteinExistence type="predicted"/>
<accession>A0A0N8R2G8</accession>
<evidence type="ECO:0000256" key="1">
    <source>
        <dbReference type="SAM" id="MobiDB-lite"/>
    </source>
</evidence>
<evidence type="ECO:0000313" key="2">
    <source>
        <dbReference type="EMBL" id="KPW86750.1"/>
    </source>
</evidence>
<sequence>MREPERSLHNCSHTLCRASEARRFAERGPDPMDERKKPVRRQTCKRLST</sequence>
<name>A0A0N8R2G8_9PSED</name>
<evidence type="ECO:0000313" key="3">
    <source>
        <dbReference type="Proteomes" id="UP000050411"/>
    </source>
</evidence>
<reference evidence="2 3" key="1">
    <citation type="submission" date="2015-09" db="EMBL/GenBank/DDBJ databases">
        <title>Genome announcement of multiple Pseudomonas syringae strains.</title>
        <authorList>
            <person name="Thakur S."/>
            <person name="Wang P.W."/>
            <person name="Gong Y."/>
            <person name="Weir B.S."/>
            <person name="Guttman D.S."/>
        </authorList>
    </citation>
    <scope>NUCLEOTIDE SEQUENCE [LARGE SCALE GENOMIC DNA]</scope>
    <source>
        <strain evidence="2 3">ICMP19117</strain>
    </source>
</reference>
<protein>
    <submittedName>
        <fullName evidence="2">Uncharacterized protein</fullName>
    </submittedName>
</protein>